<dbReference type="InterPro" id="IPR010333">
    <property type="entry name" value="VirJ"/>
</dbReference>
<name>A0A9Q4FKG5_PSESX</name>
<accession>A0A9Q4FKG5</accession>
<gene>
    <name evidence="2" type="ORF">GIV53_26555</name>
</gene>
<evidence type="ECO:0000259" key="1">
    <source>
        <dbReference type="Pfam" id="PF06057"/>
    </source>
</evidence>
<dbReference type="Proteomes" id="UP000814010">
    <property type="component" value="Unassembled WGS sequence"/>
</dbReference>
<feature type="domain" description="Bacterial virulence" evidence="1">
    <location>
        <begin position="1"/>
        <end position="91"/>
    </location>
</feature>
<dbReference type="Pfam" id="PF06057">
    <property type="entry name" value="VirJ"/>
    <property type="match status" value="1"/>
</dbReference>
<feature type="non-terminal residue" evidence="2">
    <location>
        <position position="1"/>
    </location>
</feature>
<dbReference type="AlphaFoldDB" id="A0A9Q4FKG5"/>
<dbReference type="EMBL" id="WKAE01000573">
    <property type="protein sequence ID" value="MCF5632767.1"/>
    <property type="molecule type" value="Genomic_DNA"/>
</dbReference>
<dbReference type="RefSeq" id="WP_236454518.1">
    <property type="nucleotide sequence ID" value="NZ_WKAE01000573.1"/>
</dbReference>
<proteinExistence type="predicted"/>
<organism evidence="2 3">
    <name type="scientific">Pseudomonas syringae</name>
    <dbReference type="NCBI Taxonomy" id="317"/>
    <lineage>
        <taxon>Bacteria</taxon>
        <taxon>Pseudomonadati</taxon>
        <taxon>Pseudomonadota</taxon>
        <taxon>Gammaproteobacteria</taxon>
        <taxon>Pseudomonadales</taxon>
        <taxon>Pseudomonadaceae</taxon>
        <taxon>Pseudomonas</taxon>
    </lineage>
</organism>
<evidence type="ECO:0000313" key="2">
    <source>
        <dbReference type="EMBL" id="MCF5632767.1"/>
    </source>
</evidence>
<comment type="caution">
    <text evidence="2">The sequence shown here is derived from an EMBL/GenBank/DDBJ whole genome shotgun (WGS) entry which is preliminary data.</text>
</comment>
<protein>
    <submittedName>
        <fullName evidence="2">Virulence factor family protein</fullName>
    </submittedName>
</protein>
<evidence type="ECO:0000313" key="3">
    <source>
        <dbReference type="Proteomes" id="UP000814010"/>
    </source>
</evidence>
<reference evidence="2" key="1">
    <citation type="submission" date="2019-11" db="EMBL/GenBank/DDBJ databases">
        <title>Epiphytic Pseudomonas syringae from cherry orchards.</title>
        <authorList>
            <person name="Hulin M.T."/>
        </authorList>
    </citation>
    <scope>NUCLEOTIDE SEQUENCE</scope>
    <source>
        <strain evidence="2">PA-2-5E</strain>
    </source>
</reference>
<sequence length="98" mass="10298">ISLLAVARTGSFEIHVDGWLGNAGKEATTGQEMAKLPAAKVCCVYGVEEKKDSGCTDTTAVGEAVQLPGGHHFDEDYPALAKRLIDAINKRQGKAAAQ</sequence>